<dbReference type="WBParaSite" id="BXY_0966000.1">
    <property type="protein sequence ID" value="BXY_0966000.1"/>
    <property type="gene ID" value="BXY_0966000"/>
</dbReference>
<evidence type="ECO:0000313" key="4">
    <source>
        <dbReference type="WBParaSite" id="BXY_0966000.1"/>
    </source>
</evidence>
<evidence type="ECO:0000313" key="1">
    <source>
        <dbReference type="EMBL" id="CAD5222715.1"/>
    </source>
</evidence>
<gene>
    <name evidence="1" type="ORF">BXYJ_LOCUS7617</name>
</gene>
<protein>
    <submittedName>
        <fullName evidence="1">(pine wood nematode) hypothetical protein</fullName>
    </submittedName>
</protein>
<evidence type="ECO:0000313" key="3">
    <source>
        <dbReference type="Proteomes" id="UP000659654"/>
    </source>
</evidence>
<dbReference type="SMR" id="A0A1I7S9G4"/>
<reference evidence="4" key="1">
    <citation type="submission" date="2016-11" db="UniProtKB">
        <authorList>
            <consortium name="WormBaseParasite"/>
        </authorList>
    </citation>
    <scope>IDENTIFICATION</scope>
</reference>
<accession>A0A1I7S9G4</accession>
<dbReference type="EMBL" id="CAJFDI010000003">
    <property type="protein sequence ID" value="CAD5222715.1"/>
    <property type="molecule type" value="Genomic_DNA"/>
</dbReference>
<dbReference type="Proteomes" id="UP000659654">
    <property type="component" value="Unassembled WGS sequence"/>
</dbReference>
<name>A0A1I7S9G4_BURXY</name>
<keyword evidence="3" id="KW-1185">Reference proteome</keyword>
<reference evidence="1" key="2">
    <citation type="submission" date="2020-09" db="EMBL/GenBank/DDBJ databases">
        <authorList>
            <person name="Kikuchi T."/>
        </authorList>
    </citation>
    <scope>NUCLEOTIDE SEQUENCE</scope>
    <source>
        <strain evidence="1">Ka4C1</strain>
    </source>
</reference>
<dbReference type="Proteomes" id="UP000582659">
    <property type="component" value="Unassembled WGS sequence"/>
</dbReference>
<organism evidence="2 4">
    <name type="scientific">Bursaphelenchus xylophilus</name>
    <name type="common">Pinewood nematode worm</name>
    <name type="synonym">Aphelenchoides xylophilus</name>
    <dbReference type="NCBI Taxonomy" id="6326"/>
    <lineage>
        <taxon>Eukaryota</taxon>
        <taxon>Metazoa</taxon>
        <taxon>Ecdysozoa</taxon>
        <taxon>Nematoda</taxon>
        <taxon>Chromadorea</taxon>
        <taxon>Rhabditida</taxon>
        <taxon>Tylenchina</taxon>
        <taxon>Tylenchomorpha</taxon>
        <taxon>Aphelenchoidea</taxon>
        <taxon>Aphelenchoididae</taxon>
        <taxon>Bursaphelenchus</taxon>
    </lineage>
</organism>
<dbReference type="Gene3D" id="3.40.50.300">
    <property type="entry name" value="P-loop containing nucleotide triphosphate hydrolases"/>
    <property type="match status" value="1"/>
</dbReference>
<dbReference type="SUPFAM" id="SSF52540">
    <property type="entry name" value="P-loop containing nucleoside triphosphate hydrolases"/>
    <property type="match status" value="1"/>
</dbReference>
<dbReference type="InterPro" id="IPR027417">
    <property type="entry name" value="P-loop_NTPase"/>
</dbReference>
<evidence type="ECO:0000313" key="2">
    <source>
        <dbReference type="Proteomes" id="UP000095284"/>
    </source>
</evidence>
<dbReference type="AlphaFoldDB" id="A0A1I7S9G4"/>
<dbReference type="Proteomes" id="UP000095284">
    <property type="component" value="Unplaced"/>
</dbReference>
<dbReference type="EMBL" id="CAJFCV020000003">
    <property type="protein sequence ID" value="CAG9111082.1"/>
    <property type="molecule type" value="Genomic_DNA"/>
</dbReference>
<proteinExistence type="predicted"/>
<sequence length="222" mass="25880">MNLLHSKLRRSFCVPLSIRKNPEKIRKRGCVNLDMMDSLDVLVIGDPLFGKSLMTERFANASGAYCVIEPYIHKVIHRHINGQLVHFTLTNLPDEHISLKDITKANAIILLFDEEDAESLDRLRRVWMDKFAKLCENALVFVCGITSYIHQRRLFFHSRPSREDIQKFVRLVNAVDFFSVELESSAQICQVFDSVHDKCYVPMRRKKRRSLSPKSLSNLKFW</sequence>